<name>A0A3A4ND35_ABYX5</name>
<dbReference type="Proteomes" id="UP000265882">
    <property type="component" value="Unassembled WGS sequence"/>
</dbReference>
<feature type="region of interest" description="Disordered" evidence="1">
    <location>
        <begin position="34"/>
        <end position="60"/>
    </location>
</feature>
<dbReference type="NCBIfam" id="NF040494">
    <property type="entry name" value="nitrored_ArsF"/>
    <property type="match status" value="1"/>
</dbReference>
<feature type="compositionally biased region" description="Polar residues" evidence="1">
    <location>
        <begin position="34"/>
        <end position="43"/>
    </location>
</feature>
<evidence type="ECO:0000256" key="1">
    <source>
        <dbReference type="SAM" id="MobiDB-lite"/>
    </source>
</evidence>
<evidence type="ECO:0000313" key="3">
    <source>
        <dbReference type="Proteomes" id="UP000265882"/>
    </source>
</evidence>
<comment type="caution">
    <text evidence="2">The sequence shown here is derived from an EMBL/GenBank/DDBJ whole genome shotgun (WGS) entry which is preliminary data.</text>
</comment>
<evidence type="ECO:0000313" key="2">
    <source>
        <dbReference type="EMBL" id="RJP17382.1"/>
    </source>
</evidence>
<accession>A0A3A4ND35</accession>
<evidence type="ECO:0008006" key="4">
    <source>
        <dbReference type="Google" id="ProtNLM"/>
    </source>
</evidence>
<dbReference type="InterPro" id="IPR047698">
    <property type="entry name" value="ArsF-like"/>
</dbReference>
<sequence length="174" mass="19687">MTKIKSITTLFLLAICAISIYLIFSGGDNEGISAEQSVQSRPSNDALPGKDQTTSQDNSASNQIVASYFHGNRRCRTCLTIEAYTEEALKEKFAEELEKGKLVWRSIDITVAENKHFVNDYQLYAQSVVLSAVQDGKQTKWKNLDKVWQLVRNKQEFFSYIQTEAADFLKESNS</sequence>
<proteinExistence type="predicted"/>
<organism evidence="2 3">
    <name type="scientific">Abyssobacteria bacterium (strain SURF_5)</name>
    <dbReference type="NCBI Taxonomy" id="2093360"/>
    <lineage>
        <taxon>Bacteria</taxon>
        <taxon>Pseudomonadati</taxon>
        <taxon>Candidatus Hydrogenedentota</taxon>
        <taxon>Candidatus Abyssobacteria</taxon>
    </lineage>
</organism>
<feature type="compositionally biased region" description="Polar residues" evidence="1">
    <location>
        <begin position="51"/>
        <end position="60"/>
    </location>
</feature>
<gene>
    <name evidence="2" type="ORF">C4520_16585</name>
</gene>
<protein>
    <recommendedName>
        <fullName evidence="4">Thioredoxin</fullName>
    </recommendedName>
</protein>
<reference evidence="2 3" key="1">
    <citation type="journal article" date="2017" name="ISME J.">
        <title>Energy and carbon metabolisms in a deep terrestrial subsurface fluid microbial community.</title>
        <authorList>
            <person name="Momper L."/>
            <person name="Jungbluth S.P."/>
            <person name="Lee M.D."/>
            <person name="Amend J.P."/>
        </authorList>
    </citation>
    <scope>NUCLEOTIDE SEQUENCE [LARGE SCALE GENOMIC DNA]</scope>
    <source>
        <strain evidence="2">SURF_5</strain>
    </source>
</reference>
<dbReference type="AlphaFoldDB" id="A0A3A4ND35"/>
<dbReference type="EMBL" id="QZKU01000115">
    <property type="protein sequence ID" value="RJP17382.1"/>
    <property type="molecule type" value="Genomic_DNA"/>
</dbReference>